<evidence type="ECO:0000259" key="2">
    <source>
        <dbReference type="PROSITE" id="PS50158"/>
    </source>
</evidence>
<gene>
    <name evidence="3" type="ORF">FLONG3_7237</name>
</gene>
<dbReference type="OrthoDB" id="262547at2759"/>
<comment type="caution">
    <text evidence="3">The sequence shown here is derived from an EMBL/GenBank/DDBJ whole genome shotgun (WGS) entry which is preliminary data.</text>
</comment>
<evidence type="ECO:0000313" key="3">
    <source>
        <dbReference type="EMBL" id="RGP71109.1"/>
    </source>
</evidence>
<accession>A0A395SG88</accession>
<proteinExistence type="predicted"/>
<organism evidence="3 4">
    <name type="scientific">Fusarium longipes</name>
    <dbReference type="NCBI Taxonomy" id="694270"/>
    <lineage>
        <taxon>Eukaryota</taxon>
        <taxon>Fungi</taxon>
        <taxon>Dikarya</taxon>
        <taxon>Ascomycota</taxon>
        <taxon>Pezizomycotina</taxon>
        <taxon>Sordariomycetes</taxon>
        <taxon>Hypocreomycetidae</taxon>
        <taxon>Hypocreales</taxon>
        <taxon>Nectriaceae</taxon>
        <taxon>Fusarium</taxon>
    </lineage>
</organism>
<dbReference type="InterPro" id="IPR001878">
    <property type="entry name" value="Znf_CCHC"/>
</dbReference>
<dbReference type="Proteomes" id="UP000266234">
    <property type="component" value="Unassembled WGS sequence"/>
</dbReference>
<dbReference type="PANTHER" id="PTHR34144">
    <property type="entry name" value="CHROMOSOME 8, WHOLE GENOME SHOTGUN SEQUENCE"/>
    <property type="match status" value="1"/>
</dbReference>
<dbReference type="GO" id="GO:0003676">
    <property type="term" value="F:nucleic acid binding"/>
    <property type="evidence" value="ECO:0007669"/>
    <property type="project" value="InterPro"/>
</dbReference>
<dbReference type="PANTHER" id="PTHR34144:SF5">
    <property type="entry name" value="ALPHA-1,3-MANNOSYLTRANSFERASE CMT1"/>
    <property type="match status" value="1"/>
</dbReference>
<sequence length="557" mass="61469">MHKFIGKILSAQQISPYVSAILNSSSTALPRLQCPALNVERYKSLQAKDSTYFFALNLRNCKDILPRLLGSIVEVTKYLGVNRCALSIVEGNSDDGTSDILSALDPYFKDLGLVYYYKNSEINPAKGERIKRLSQLRNLALEPLVKKKKDVLASDDTTVLFLNDVAACAEDILELALQRRQLHADMTCGMDWTYVGQDPTFYDIWIARTLKGDSFFEVGEDGNWNSAWNLFWNDPSTRESFEAKSPFQVFACWNGAAAISAAPLMHGLKFRHSLAGECYQGEPTLLCKDLWHRGFRKIAVVPSVNLEYSDEKAADIKKLKGPNCQANDAGTSSTDTPTTAAIASHRDAHVEWQEENRCKRECINITVQDDQKTFQRPILQTPQSLFHIHNILSQCMPMEVSRPPPGAFAPAGFGGGSYGSGRGGGRDGRSGGSPPRTCNYCGHTGHYQPACLRLARLRAAEARVEDLLRRFWRGCPCNYCGRNGHWQSSCPCLACLRAAEARVEDLLCRYNALAAATKRPTLALAPPAPPAPVVEPVPTELFVEVAAPSTEVEGSSR</sequence>
<dbReference type="GO" id="GO:0008270">
    <property type="term" value="F:zinc ion binding"/>
    <property type="evidence" value="ECO:0007669"/>
    <property type="project" value="UniProtKB-KW"/>
</dbReference>
<dbReference type="InterPro" id="IPR036875">
    <property type="entry name" value="Znf_CCHC_sf"/>
</dbReference>
<dbReference type="PROSITE" id="PS50158">
    <property type="entry name" value="ZF_CCHC"/>
    <property type="match status" value="1"/>
</dbReference>
<dbReference type="Pfam" id="PF11735">
    <property type="entry name" value="CAP59_mtransfer"/>
    <property type="match status" value="1"/>
</dbReference>
<dbReference type="SUPFAM" id="SSF57756">
    <property type="entry name" value="Retrovirus zinc finger-like domains"/>
    <property type="match status" value="1"/>
</dbReference>
<protein>
    <recommendedName>
        <fullName evidence="2">CCHC-type domain-containing protein</fullName>
    </recommendedName>
</protein>
<dbReference type="AlphaFoldDB" id="A0A395SG88"/>
<keyword evidence="4" id="KW-1185">Reference proteome</keyword>
<name>A0A395SG88_9HYPO</name>
<feature type="domain" description="CCHC-type" evidence="2">
    <location>
        <begin position="477"/>
        <end position="491"/>
    </location>
</feature>
<evidence type="ECO:0000256" key="1">
    <source>
        <dbReference type="PROSITE-ProRule" id="PRU00047"/>
    </source>
</evidence>
<reference evidence="3 4" key="1">
    <citation type="journal article" date="2018" name="PLoS Pathog.">
        <title>Evolution of structural diversity of trichothecenes, a family of toxins produced by plant pathogenic and entomopathogenic fungi.</title>
        <authorList>
            <person name="Proctor R.H."/>
            <person name="McCormick S.P."/>
            <person name="Kim H.S."/>
            <person name="Cardoza R.E."/>
            <person name="Stanley A.M."/>
            <person name="Lindo L."/>
            <person name="Kelly A."/>
            <person name="Brown D.W."/>
            <person name="Lee T."/>
            <person name="Vaughan M.M."/>
            <person name="Alexander N.J."/>
            <person name="Busman M."/>
            <person name="Gutierrez S."/>
        </authorList>
    </citation>
    <scope>NUCLEOTIDE SEQUENCE [LARGE SCALE GENOMIC DNA]</scope>
    <source>
        <strain evidence="3 4">NRRL 20695</strain>
    </source>
</reference>
<dbReference type="EMBL" id="PXOG01000163">
    <property type="protein sequence ID" value="RGP71109.1"/>
    <property type="molecule type" value="Genomic_DNA"/>
</dbReference>
<evidence type="ECO:0000313" key="4">
    <source>
        <dbReference type="Proteomes" id="UP000266234"/>
    </source>
</evidence>
<keyword evidence="1" id="KW-0862">Zinc</keyword>
<keyword evidence="1" id="KW-0863">Zinc-finger</keyword>
<keyword evidence="1" id="KW-0479">Metal-binding</keyword>
<dbReference type="InterPro" id="IPR021047">
    <property type="entry name" value="Mannosyltransferase_CMT1"/>
</dbReference>